<protein>
    <submittedName>
        <fullName evidence="5">Winged helix-turn-helix transcriptional regulator</fullName>
    </submittedName>
</protein>
<dbReference type="PANTHER" id="PTHR33204">
    <property type="entry name" value="TRANSCRIPTIONAL REGULATOR, MARR FAMILY"/>
    <property type="match status" value="1"/>
</dbReference>
<evidence type="ECO:0000313" key="6">
    <source>
        <dbReference type="Proteomes" id="UP001597079"/>
    </source>
</evidence>
<evidence type="ECO:0000256" key="1">
    <source>
        <dbReference type="ARBA" id="ARBA00023015"/>
    </source>
</evidence>
<evidence type="ECO:0000259" key="4">
    <source>
        <dbReference type="PROSITE" id="PS51118"/>
    </source>
</evidence>
<evidence type="ECO:0000313" key="5">
    <source>
        <dbReference type="EMBL" id="MFD1678016.1"/>
    </source>
</evidence>
<keyword evidence="1" id="KW-0805">Transcription regulation</keyword>
<keyword evidence="2" id="KW-0238">DNA-binding</keyword>
<evidence type="ECO:0000256" key="2">
    <source>
        <dbReference type="ARBA" id="ARBA00023125"/>
    </source>
</evidence>
<dbReference type="Pfam" id="PF01638">
    <property type="entry name" value="HxlR"/>
    <property type="match status" value="1"/>
</dbReference>
<proteinExistence type="predicted"/>
<dbReference type="RefSeq" id="WP_377945964.1">
    <property type="nucleotide sequence ID" value="NZ_JBHUCX010000099.1"/>
</dbReference>
<accession>A0ABW4JPT0</accession>
<keyword evidence="6" id="KW-1185">Reference proteome</keyword>
<dbReference type="InterPro" id="IPR002577">
    <property type="entry name" value="HTH_HxlR"/>
</dbReference>
<dbReference type="Gene3D" id="1.10.10.10">
    <property type="entry name" value="Winged helix-like DNA-binding domain superfamily/Winged helix DNA-binding domain"/>
    <property type="match status" value="1"/>
</dbReference>
<dbReference type="EMBL" id="JBHUCX010000099">
    <property type="protein sequence ID" value="MFD1678016.1"/>
    <property type="molecule type" value="Genomic_DNA"/>
</dbReference>
<keyword evidence="3" id="KW-0804">Transcription</keyword>
<dbReference type="Proteomes" id="UP001597079">
    <property type="component" value="Unassembled WGS sequence"/>
</dbReference>
<sequence length="58" mass="6898">MLVERLKELETTGIVVRHVYPQMPVRVECELTKKGLELEPVMTQTEEWANNWEEEVQQ</sequence>
<dbReference type="InterPro" id="IPR036390">
    <property type="entry name" value="WH_DNA-bd_sf"/>
</dbReference>
<dbReference type="PANTHER" id="PTHR33204:SF37">
    <property type="entry name" value="HTH-TYPE TRANSCRIPTIONAL REGULATOR YODB"/>
    <property type="match status" value="1"/>
</dbReference>
<comment type="caution">
    <text evidence="5">The sequence shown here is derived from an EMBL/GenBank/DDBJ whole genome shotgun (WGS) entry which is preliminary data.</text>
</comment>
<organism evidence="5 6">
    <name type="scientific">Alicyclobacillus fodiniaquatilis</name>
    <dbReference type="NCBI Taxonomy" id="1661150"/>
    <lineage>
        <taxon>Bacteria</taxon>
        <taxon>Bacillati</taxon>
        <taxon>Bacillota</taxon>
        <taxon>Bacilli</taxon>
        <taxon>Bacillales</taxon>
        <taxon>Alicyclobacillaceae</taxon>
        <taxon>Alicyclobacillus</taxon>
    </lineage>
</organism>
<gene>
    <name evidence="5" type="ORF">ACFSB2_25440</name>
</gene>
<dbReference type="PROSITE" id="PS51118">
    <property type="entry name" value="HTH_HXLR"/>
    <property type="match status" value="1"/>
</dbReference>
<evidence type="ECO:0000256" key="3">
    <source>
        <dbReference type="ARBA" id="ARBA00023163"/>
    </source>
</evidence>
<dbReference type="SUPFAM" id="SSF46785">
    <property type="entry name" value="Winged helix' DNA-binding domain"/>
    <property type="match status" value="1"/>
</dbReference>
<feature type="domain" description="HTH hxlR-type" evidence="4">
    <location>
        <begin position="1"/>
        <end position="57"/>
    </location>
</feature>
<reference evidence="6" key="1">
    <citation type="journal article" date="2019" name="Int. J. Syst. Evol. Microbiol.">
        <title>The Global Catalogue of Microorganisms (GCM) 10K type strain sequencing project: providing services to taxonomists for standard genome sequencing and annotation.</title>
        <authorList>
            <consortium name="The Broad Institute Genomics Platform"/>
            <consortium name="The Broad Institute Genome Sequencing Center for Infectious Disease"/>
            <person name="Wu L."/>
            <person name="Ma J."/>
        </authorList>
    </citation>
    <scope>NUCLEOTIDE SEQUENCE [LARGE SCALE GENOMIC DNA]</scope>
    <source>
        <strain evidence="6">CGMCC 1.12286</strain>
    </source>
</reference>
<name>A0ABW4JPT0_9BACL</name>
<dbReference type="InterPro" id="IPR036388">
    <property type="entry name" value="WH-like_DNA-bd_sf"/>
</dbReference>